<evidence type="ECO:0000313" key="3">
    <source>
        <dbReference type="EMBL" id="SUP36992.1"/>
    </source>
</evidence>
<dbReference type="InterPro" id="IPR036259">
    <property type="entry name" value="MFS_trans_sf"/>
</dbReference>
<keyword evidence="2" id="KW-1133">Transmembrane helix</keyword>
<accession>A0A380NCL2</accession>
<gene>
    <name evidence="3" type="ORF">NCTC7807_02418</name>
</gene>
<sequence>MEPAPPCPAAERPPGPGPPPPGGRVLSVRERRSCRGGAHRVVLFGSGTVGALAGGLLADSFGLTVPFPLDGALLVVAAAGVAVVFHRTRRSPP</sequence>
<dbReference type="Proteomes" id="UP000254150">
    <property type="component" value="Unassembled WGS sequence"/>
</dbReference>
<reference evidence="3 4" key="1">
    <citation type="submission" date="2018-06" db="EMBL/GenBank/DDBJ databases">
        <authorList>
            <consortium name="Pathogen Informatics"/>
            <person name="Doyle S."/>
        </authorList>
    </citation>
    <scope>NUCLEOTIDE SEQUENCE [LARGE SCALE GENOMIC DNA]</scope>
    <source>
        <strain evidence="3 4">NCTC7807</strain>
    </source>
</reference>
<dbReference type="AlphaFoldDB" id="A0A380NCL2"/>
<feature type="region of interest" description="Disordered" evidence="1">
    <location>
        <begin position="1"/>
        <end position="27"/>
    </location>
</feature>
<protein>
    <submittedName>
        <fullName evidence="3">Uncharacterized protein</fullName>
    </submittedName>
</protein>
<feature type="transmembrane region" description="Helical" evidence="2">
    <location>
        <begin position="67"/>
        <end position="85"/>
    </location>
</feature>
<feature type="compositionally biased region" description="Pro residues" evidence="1">
    <location>
        <begin position="1"/>
        <end position="22"/>
    </location>
</feature>
<name>A0A380NCL2_STRGR</name>
<proteinExistence type="predicted"/>
<keyword evidence="2" id="KW-0812">Transmembrane</keyword>
<dbReference type="EMBL" id="UHID01000005">
    <property type="protein sequence ID" value="SUP36992.1"/>
    <property type="molecule type" value="Genomic_DNA"/>
</dbReference>
<feature type="transmembrane region" description="Helical" evidence="2">
    <location>
        <begin position="41"/>
        <end position="61"/>
    </location>
</feature>
<organism evidence="3 4">
    <name type="scientific">Streptomyces griseus</name>
    <dbReference type="NCBI Taxonomy" id="1911"/>
    <lineage>
        <taxon>Bacteria</taxon>
        <taxon>Bacillati</taxon>
        <taxon>Actinomycetota</taxon>
        <taxon>Actinomycetes</taxon>
        <taxon>Kitasatosporales</taxon>
        <taxon>Streptomycetaceae</taxon>
        <taxon>Streptomyces</taxon>
    </lineage>
</organism>
<keyword evidence="2" id="KW-0472">Membrane</keyword>
<evidence type="ECO:0000256" key="1">
    <source>
        <dbReference type="SAM" id="MobiDB-lite"/>
    </source>
</evidence>
<dbReference type="SUPFAM" id="SSF103473">
    <property type="entry name" value="MFS general substrate transporter"/>
    <property type="match status" value="1"/>
</dbReference>
<evidence type="ECO:0000313" key="4">
    <source>
        <dbReference type="Proteomes" id="UP000254150"/>
    </source>
</evidence>
<evidence type="ECO:0000256" key="2">
    <source>
        <dbReference type="SAM" id="Phobius"/>
    </source>
</evidence>